<dbReference type="InterPro" id="IPR002372">
    <property type="entry name" value="PQQ_rpt_dom"/>
</dbReference>
<keyword evidence="1" id="KW-0812">Transmembrane</keyword>
<proteinExistence type="predicted"/>
<dbReference type="PANTHER" id="PTHR34512:SF30">
    <property type="entry name" value="OUTER MEMBRANE PROTEIN ASSEMBLY FACTOR BAMB"/>
    <property type="match status" value="1"/>
</dbReference>
<feature type="domain" description="Pyrrolo-quinoline quinone repeat" evidence="2">
    <location>
        <begin position="298"/>
        <end position="419"/>
    </location>
</feature>
<reference evidence="3 4" key="1">
    <citation type="submission" date="2023-07" db="EMBL/GenBank/DDBJ databases">
        <title>Description of novel actinomycetes strains, isolated from tidal flat sediment.</title>
        <authorList>
            <person name="Lu C."/>
        </authorList>
    </citation>
    <scope>NUCLEOTIDE SEQUENCE [LARGE SCALE GENOMIC DNA]</scope>
    <source>
        <strain evidence="3 4">SYSU T00b441</strain>
    </source>
</reference>
<keyword evidence="1" id="KW-1133">Transmembrane helix</keyword>
<dbReference type="InterPro" id="IPR011047">
    <property type="entry name" value="Quinoprotein_ADH-like_sf"/>
</dbReference>
<organism evidence="3 4">
    <name type="scientific">Actinotalea lenta</name>
    <dbReference type="NCBI Taxonomy" id="3064654"/>
    <lineage>
        <taxon>Bacteria</taxon>
        <taxon>Bacillati</taxon>
        <taxon>Actinomycetota</taxon>
        <taxon>Actinomycetes</taxon>
        <taxon>Micrococcales</taxon>
        <taxon>Cellulomonadaceae</taxon>
        <taxon>Actinotalea</taxon>
    </lineage>
</organism>
<dbReference type="Pfam" id="PF13360">
    <property type="entry name" value="PQQ_2"/>
    <property type="match status" value="1"/>
</dbReference>
<dbReference type="InterPro" id="IPR015943">
    <property type="entry name" value="WD40/YVTN_repeat-like_dom_sf"/>
</dbReference>
<gene>
    <name evidence="3" type="ORF">Q6348_04980</name>
</gene>
<evidence type="ECO:0000313" key="3">
    <source>
        <dbReference type="EMBL" id="MDO8106548.1"/>
    </source>
</evidence>
<evidence type="ECO:0000256" key="1">
    <source>
        <dbReference type="SAM" id="Phobius"/>
    </source>
</evidence>
<dbReference type="SUPFAM" id="SSF50998">
    <property type="entry name" value="Quinoprotein alcohol dehydrogenase-like"/>
    <property type="match status" value="2"/>
</dbReference>
<name>A0ABT9D6S8_9CELL</name>
<evidence type="ECO:0000259" key="2">
    <source>
        <dbReference type="Pfam" id="PF13360"/>
    </source>
</evidence>
<dbReference type="Proteomes" id="UP001232536">
    <property type="component" value="Unassembled WGS sequence"/>
</dbReference>
<sequence length="444" mass="45850">MTRGELVEVTLVEGDGRRLSRHARRRARSRRRPLGAVLVVLLAVLVLSGGRAEALLAARLRDAVGLSTGLGAPPAVAWRARVDDVLGTVGGAVLVSERRVAQVAALDLADGTVRWRTGLPVDPGWCWLAVAEPVPVLLCARAGSGTLVWPLDPATGRVRESLVWPGSVSLVTPLDEDLVLAGNDAQGHAAARRWSPVTGVTRWSYRSSARSAVPPTWDAGDGWILLRGQDLVLSTGSGEPVPGTGVGSGRSVALGGSTAVQSWTTDGRPMVVVVGGDDARHTQVAGALAPIEHGDGTARGVALVASGTTLTRLGPDGSARWRVTGRPGAPAQPVLACDGVLVVSEGDEVVAVRARDGAELWRVATGLTQSASAVTDGRLVAVAQRDAGGTALVAHEPTNGRTVWRLALPDSPTARMTLAPDGTIVVPTVVDLVVLRAAVKAARP</sequence>
<keyword evidence="4" id="KW-1185">Reference proteome</keyword>
<dbReference type="SMART" id="SM00564">
    <property type="entry name" value="PQQ"/>
    <property type="match status" value="3"/>
</dbReference>
<comment type="caution">
    <text evidence="3">The sequence shown here is derived from an EMBL/GenBank/DDBJ whole genome shotgun (WGS) entry which is preliminary data.</text>
</comment>
<dbReference type="PANTHER" id="PTHR34512">
    <property type="entry name" value="CELL SURFACE PROTEIN"/>
    <property type="match status" value="1"/>
</dbReference>
<accession>A0ABT9D6S8</accession>
<dbReference type="Gene3D" id="2.130.10.10">
    <property type="entry name" value="YVTN repeat-like/Quinoprotein amine dehydrogenase"/>
    <property type="match status" value="1"/>
</dbReference>
<dbReference type="EMBL" id="JAUQYP010000001">
    <property type="protein sequence ID" value="MDO8106548.1"/>
    <property type="molecule type" value="Genomic_DNA"/>
</dbReference>
<dbReference type="RefSeq" id="WP_304600200.1">
    <property type="nucleotide sequence ID" value="NZ_JAUQYP010000001.1"/>
</dbReference>
<keyword evidence="1" id="KW-0472">Membrane</keyword>
<evidence type="ECO:0000313" key="4">
    <source>
        <dbReference type="Proteomes" id="UP001232536"/>
    </source>
</evidence>
<dbReference type="InterPro" id="IPR018391">
    <property type="entry name" value="PQQ_b-propeller_rpt"/>
</dbReference>
<protein>
    <submittedName>
        <fullName evidence="3">PQQ-binding-like beta-propeller repeat protein</fullName>
    </submittedName>
</protein>
<feature type="transmembrane region" description="Helical" evidence="1">
    <location>
        <begin position="34"/>
        <end position="52"/>
    </location>
</feature>